<keyword evidence="2" id="KW-1133">Transmembrane helix</keyword>
<dbReference type="AlphaFoldDB" id="A0A2U8WAQ2"/>
<keyword evidence="2" id="KW-0472">Membrane</keyword>
<feature type="region of interest" description="Disordered" evidence="1">
    <location>
        <begin position="131"/>
        <end position="160"/>
    </location>
</feature>
<feature type="region of interest" description="Disordered" evidence="1">
    <location>
        <begin position="1"/>
        <end position="24"/>
    </location>
</feature>
<feature type="compositionally biased region" description="Low complexity" evidence="1">
    <location>
        <begin position="139"/>
        <end position="160"/>
    </location>
</feature>
<keyword evidence="4" id="KW-1185">Reference proteome</keyword>
<feature type="transmembrane region" description="Helical" evidence="2">
    <location>
        <begin position="36"/>
        <end position="58"/>
    </location>
</feature>
<evidence type="ECO:0000256" key="2">
    <source>
        <dbReference type="SAM" id="Phobius"/>
    </source>
</evidence>
<protein>
    <submittedName>
        <fullName evidence="3">Uncharacterized protein</fullName>
    </submittedName>
</protein>
<accession>A0A2U8WAQ2</accession>
<organism evidence="3 4">
    <name type="scientific">Methylobacterium durans</name>
    <dbReference type="NCBI Taxonomy" id="2202825"/>
    <lineage>
        <taxon>Bacteria</taxon>
        <taxon>Pseudomonadati</taxon>
        <taxon>Pseudomonadota</taxon>
        <taxon>Alphaproteobacteria</taxon>
        <taxon>Hyphomicrobiales</taxon>
        <taxon>Methylobacteriaceae</taxon>
        <taxon>Methylobacterium</taxon>
    </lineage>
</organism>
<gene>
    <name evidence="3" type="ORF">DK389_24655</name>
</gene>
<evidence type="ECO:0000313" key="3">
    <source>
        <dbReference type="EMBL" id="AWN43099.1"/>
    </source>
</evidence>
<dbReference type="KEGG" id="mets:DK389_24655"/>
<proteinExistence type="predicted"/>
<sequence>MPEAARGQLHTGVHDDVVGHAPPGTEAPDTIALRPILITGACIAAFTAATLGGLHLYYRTEIKGPLQQAPRDFPEPRLQASPARDLARMLAEERARLEGYGWVDRERGIARIPVTEAMRLLAERGQAAYAAPVQPEVTPVPGSRGGARAASAPPDRGGGR</sequence>
<keyword evidence="2" id="KW-0812">Transmembrane</keyword>
<dbReference type="Proteomes" id="UP000245926">
    <property type="component" value="Chromosome"/>
</dbReference>
<dbReference type="RefSeq" id="WP_109893572.1">
    <property type="nucleotide sequence ID" value="NZ_CP029550.1"/>
</dbReference>
<dbReference type="OrthoDB" id="129807at2"/>
<name>A0A2U8WAQ2_9HYPH</name>
<reference evidence="4" key="1">
    <citation type="submission" date="2018-05" db="EMBL/GenBank/DDBJ databases">
        <title>Complete Genome Sequence of Methylobacterium sp. 17SD2-17.</title>
        <authorList>
            <person name="Srinivasan S."/>
        </authorList>
    </citation>
    <scope>NUCLEOTIDE SEQUENCE [LARGE SCALE GENOMIC DNA]</scope>
    <source>
        <strain evidence="4">17SD2-17</strain>
    </source>
</reference>
<evidence type="ECO:0000313" key="4">
    <source>
        <dbReference type="Proteomes" id="UP000245926"/>
    </source>
</evidence>
<evidence type="ECO:0000256" key="1">
    <source>
        <dbReference type="SAM" id="MobiDB-lite"/>
    </source>
</evidence>
<dbReference type="EMBL" id="CP029550">
    <property type="protein sequence ID" value="AWN43099.1"/>
    <property type="molecule type" value="Genomic_DNA"/>
</dbReference>